<name>A0ACC1IT92_9FUNG</name>
<dbReference type="Proteomes" id="UP001150581">
    <property type="component" value="Unassembled WGS sequence"/>
</dbReference>
<gene>
    <name evidence="1" type="ORF">LPJ66_001447</name>
</gene>
<evidence type="ECO:0000313" key="1">
    <source>
        <dbReference type="EMBL" id="KAJ1900460.1"/>
    </source>
</evidence>
<keyword evidence="2" id="KW-1185">Reference proteome</keyword>
<accession>A0ACC1IT92</accession>
<protein>
    <submittedName>
        <fullName evidence="1">Uncharacterized protein</fullName>
    </submittedName>
</protein>
<evidence type="ECO:0000313" key="2">
    <source>
        <dbReference type="Proteomes" id="UP001150581"/>
    </source>
</evidence>
<comment type="caution">
    <text evidence="1">The sequence shown here is derived from an EMBL/GenBank/DDBJ whole genome shotgun (WGS) entry which is preliminary data.</text>
</comment>
<reference evidence="1" key="1">
    <citation type="submission" date="2022-07" db="EMBL/GenBank/DDBJ databases">
        <title>Phylogenomic reconstructions and comparative analyses of Kickxellomycotina fungi.</title>
        <authorList>
            <person name="Reynolds N.K."/>
            <person name="Stajich J.E."/>
            <person name="Barry K."/>
            <person name="Grigoriev I.V."/>
            <person name="Crous P."/>
            <person name="Smith M.E."/>
        </authorList>
    </citation>
    <scope>NUCLEOTIDE SEQUENCE</scope>
    <source>
        <strain evidence="1">Benny 63K</strain>
    </source>
</reference>
<proteinExistence type="predicted"/>
<organism evidence="1 2">
    <name type="scientific">Kickxella alabastrina</name>
    <dbReference type="NCBI Taxonomy" id="61397"/>
    <lineage>
        <taxon>Eukaryota</taxon>
        <taxon>Fungi</taxon>
        <taxon>Fungi incertae sedis</taxon>
        <taxon>Zoopagomycota</taxon>
        <taxon>Kickxellomycotina</taxon>
        <taxon>Kickxellomycetes</taxon>
        <taxon>Kickxellales</taxon>
        <taxon>Kickxellaceae</taxon>
        <taxon>Kickxella</taxon>
    </lineage>
</organism>
<sequence length="938" mass="98353">MSTTEAIPAKTQSKTQLLFMKLPRHVIERLTNLPAEDLQLILGGKERITTGTLRVGSQRFDVRFSSERTSAPPLLFQGNQPQSAGSDQWSDWMPRGRTMGKLTVLGKQKSFPGPAPMSAPAMAHAADGGRMPQAQVAQVAQMTRPAHARTASTTLPAAASTAGAAAGPGPGSGSGSGSGSAHVRVSSVSRAAPQKKPGIVRQNREMVREQVLHMLAREPMDELAILDRIKSPAALVLDTLGALCKKTGVRWALLPESYRMVRIDSGWPRLSAQEQELVAANAIQAFDALGLPADDPERVRVRLIRQGLAAAEQGLAAAEQAPSTAAAKGVASAGLPAHVASAGLPAHVASASLPKDAPVAPGKKPALTRKPLRADAGKGLMRAGAGTAGRTMLSAAPPPAPAPAPAPASAGRTTLSAAAAATPRLDTTRTPPAPRRGSIERPPSSKLREGKPKDSSARIPNSRPRDPPRPPQATGAAISAPGASVSAPGASVSAPGASVSAPDAATMALATTAAPEPAQSRRPLGRNHRHTREDTAGGHAASDVEPEYRRAHSRSHSRSHSHNPRAHPSAPAAADEGEGEGEGEGEDEGASSRHVPVRSRPLQLGSLALAAAAAPDTDAAVSRVQERLAQELLADRRIPSMAAVSRHQPQAPLDLALGPASRPAEFRRPRGPSLSPAAAVPGSRSPSPSPVPAIKRPRTVGDIQELERLVVATFEEASQLHVRIAARGTRFAPLAKELSSAYAACQRARREALVESRAADEAEREEGEEVPGDAPPAYALGMDVDLTQDKCTADGRRLYWALVPGQTEGGWLADDPEAIVGRGVGRDGHPCRTRRLLAEECRFLKASGAVADLYAEVDGDEARRWIGRYLHLRAYSAALEREIHRAYARIHGEIMAGFDELREELGDSEVEEELAAIGDGNGGRILAFGAYRDHLAAT</sequence>
<dbReference type="EMBL" id="JANBPG010000079">
    <property type="protein sequence ID" value="KAJ1900460.1"/>
    <property type="molecule type" value="Genomic_DNA"/>
</dbReference>